<evidence type="ECO:0000256" key="1">
    <source>
        <dbReference type="SAM" id="MobiDB-lite"/>
    </source>
</evidence>
<gene>
    <name evidence="2" type="ORF">GALMADRAFT_209444</name>
</gene>
<dbReference type="EMBL" id="KL142375">
    <property type="protein sequence ID" value="KDR77958.1"/>
    <property type="molecule type" value="Genomic_DNA"/>
</dbReference>
<dbReference type="HOGENOM" id="CLU_885803_0_0_1"/>
<organism evidence="2 3">
    <name type="scientific">Galerina marginata (strain CBS 339.88)</name>
    <dbReference type="NCBI Taxonomy" id="685588"/>
    <lineage>
        <taxon>Eukaryota</taxon>
        <taxon>Fungi</taxon>
        <taxon>Dikarya</taxon>
        <taxon>Basidiomycota</taxon>
        <taxon>Agaricomycotina</taxon>
        <taxon>Agaricomycetes</taxon>
        <taxon>Agaricomycetidae</taxon>
        <taxon>Agaricales</taxon>
        <taxon>Agaricineae</taxon>
        <taxon>Strophariaceae</taxon>
        <taxon>Galerina</taxon>
    </lineage>
</organism>
<feature type="region of interest" description="Disordered" evidence="1">
    <location>
        <begin position="25"/>
        <end position="64"/>
    </location>
</feature>
<keyword evidence="3" id="KW-1185">Reference proteome</keyword>
<evidence type="ECO:0000313" key="2">
    <source>
        <dbReference type="EMBL" id="KDR77958.1"/>
    </source>
</evidence>
<reference evidence="3" key="1">
    <citation type="journal article" date="2014" name="Proc. Natl. Acad. Sci. U.S.A.">
        <title>Extensive sampling of basidiomycete genomes demonstrates inadequacy of the white-rot/brown-rot paradigm for wood decay fungi.</title>
        <authorList>
            <person name="Riley R."/>
            <person name="Salamov A.A."/>
            <person name="Brown D.W."/>
            <person name="Nagy L.G."/>
            <person name="Floudas D."/>
            <person name="Held B.W."/>
            <person name="Levasseur A."/>
            <person name="Lombard V."/>
            <person name="Morin E."/>
            <person name="Otillar R."/>
            <person name="Lindquist E.A."/>
            <person name="Sun H."/>
            <person name="LaButti K.M."/>
            <person name="Schmutz J."/>
            <person name="Jabbour D."/>
            <person name="Luo H."/>
            <person name="Baker S.E."/>
            <person name="Pisabarro A.G."/>
            <person name="Walton J.D."/>
            <person name="Blanchette R.A."/>
            <person name="Henrissat B."/>
            <person name="Martin F."/>
            <person name="Cullen D."/>
            <person name="Hibbett D.S."/>
            <person name="Grigoriev I.V."/>
        </authorList>
    </citation>
    <scope>NUCLEOTIDE SEQUENCE [LARGE SCALE GENOMIC DNA]</scope>
    <source>
        <strain evidence="3">CBS 339.88</strain>
    </source>
</reference>
<accession>A0A067TG94</accession>
<dbReference type="AlphaFoldDB" id="A0A067TG94"/>
<sequence length="314" mass="31500">MPNQLPNVSSTRPVQGGVAVVACRRDGNGVTGTGTRSGTAPDGGGRGTSKGAGRGRGRGGTPSNGGVVLSLLLCLRSADRGRGGGGGGGSEIFIHPCPFGRALDSSSFCSGASANRNGAKGRAPDRGRALVPGRSTGLTTVARATSSSAALNLILSSGTDEVLDQRGTSARLCILSCTLLSLSTCIRIYTVLVLRLLLWGAGRGEVLVISRGRGTSRGGGRADFVFVVVHIVAGNIEVDVSPSTHTLTAAAAASAVKVASGTAAAAAAPLELVSAMTSSPTPSGFNKIRDPCQGHAVHSSRPVDDLFFGHFNGV</sequence>
<name>A0A067TG94_GALM3</name>
<feature type="compositionally biased region" description="Gly residues" evidence="1">
    <location>
        <begin position="41"/>
        <end position="63"/>
    </location>
</feature>
<evidence type="ECO:0000313" key="3">
    <source>
        <dbReference type="Proteomes" id="UP000027222"/>
    </source>
</evidence>
<protein>
    <submittedName>
        <fullName evidence="2">Uncharacterized protein</fullName>
    </submittedName>
</protein>
<proteinExistence type="predicted"/>
<dbReference type="Proteomes" id="UP000027222">
    <property type="component" value="Unassembled WGS sequence"/>
</dbReference>